<keyword evidence="4" id="KW-0472">Membrane</keyword>
<evidence type="ECO:0000313" key="6">
    <source>
        <dbReference type="EMBL" id="MTV36432.1"/>
    </source>
</evidence>
<dbReference type="Gene3D" id="3.30.565.10">
    <property type="entry name" value="Histidine kinase-like ATPase, C-terminal domain"/>
    <property type="match status" value="1"/>
</dbReference>
<keyword evidence="4" id="KW-0812">Transmembrane</keyword>
<keyword evidence="6" id="KW-0808">Transferase</keyword>
<dbReference type="PROSITE" id="PS50109">
    <property type="entry name" value="HIS_KIN"/>
    <property type="match status" value="1"/>
</dbReference>
<sequence>MQWGGVPAVAVVSHGAAVLAFGALAAWLLVCGRSGAGRPIFRTRGHGQPGLRRRGVGGLWGGQDSAVGWAALATALWASLAIVAVLSEAAAPDMLLNAAEALRSAGWLAVLLLLSGARWRVQVLILLLPLAGLSLMAAVDLPPLLLAVPPLALSVLGMLLVEHVYRAAPEKARWGIKFACLAIGALFVFDFYLYSDAMLFRRLHPDIWAARGIVNALSAPMLAIAMARNPVWTPRLQLSRQIMFHSAALLGSALYLLAMALSAWYLRFVGGAWGVLMQVACLCGAVLLLAAVLFSGTMRARLKLFISKHFYKGRYDYREEWQRFTHALADDAAGLPERAIQAIAGLVESPAGILWRCHDDEKFQPVARWNMPLPQATESANADLCALLASRNWVIEVPEWHAQPERYGHLPAPGWAEELWLIVPLMLERRLFGFVCLAPPRTRLQLNWEVRDVLKLAASQAASYIAHRASADSLAVARQFESFNRMSTFVVHDLKNLVSQLSLLLVNAEKHKANPAFQDDMLETLSHSLAKMRHMLLKLRRDQSQDVNAPLHLDQLLMRVMHVHAGSEPRPLLELRATGLTVLADARRLERVIGHLIQNAVEATPRSGHVLVCLRVGEGTAVVEISDTGHGMSEQFIHERLFQPFVSTKAAGMGIGVFESREYLREIGGQLQVTSVPSQGTTFRVTLPLHKEPDHGEE</sequence>
<evidence type="ECO:0000256" key="4">
    <source>
        <dbReference type="SAM" id="Phobius"/>
    </source>
</evidence>
<dbReference type="PANTHER" id="PTHR43547:SF2">
    <property type="entry name" value="HYBRID SIGNAL TRANSDUCTION HISTIDINE KINASE C"/>
    <property type="match status" value="1"/>
</dbReference>
<name>A0A6L6PBK1_9BURK</name>
<proteinExistence type="predicted"/>
<dbReference type="InterPro" id="IPR003594">
    <property type="entry name" value="HATPase_dom"/>
</dbReference>
<organism evidence="6 7">
    <name type="scientific">Duganella radicis</name>
    <dbReference type="NCBI Taxonomy" id="551988"/>
    <lineage>
        <taxon>Bacteria</taxon>
        <taxon>Pseudomonadati</taxon>
        <taxon>Pseudomonadota</taxon>
        <taxon>Betaproteobacteria</taxon>
        <taxon>Burkholderiales</taxon>
        <taxon>Oxalobacteraceae</taxon>
        <taxon>Telluria group</taxon>
        <taxon>Duganella</taxon>
    </lineage>
</organism>
<keyword evidence="7" id="KW-1185">Reference proteome</keyword>
<keyword evidence="4" id="KW-1133">Transmembrane helix</keyword>
<feature type="transmembrane region" description="Helical" evidence="4">
    <location>
        <begin position="66"/>
        <end position="89"/>
    </location>
</feature>
<dbReference type="InterPro" id="IPR005467">
    <property type="entry name" value="His_kinase_dom"/>
</dbReference>
<feature type="transmembrane region" description="Helical" evidence="4">
    <location>
        <begin position="247"/>
        <end position="266"/>
    </location>
</feature>
<dbReference type="OrthoDB" id="9785691at2"/>
<dbReference type="Proteomes" id="UP000475582">
    <property type="component" value="Unassembled WGS sequence"/>
</dbReference>
<accession>A0A6L6PBK1</accession>
<dbReference type="SUPFAM" id="SSF55874">
    <property type="entry name" value="ATPase domain of HSP90 chaperone/DNA topoisomerase II/histidine kinase"/>
    <property type="match status" value="1"/>
</dbReference>
<evidence type="ECO:0000313" key="7">
    <source>
        <dbReference type="Proteomes" id="UP000475582"/>
    </source>
</evidence>
<dbReference type="PRINTS" id="PR00344">
    <property type="entry name" value="BCTRLSENSOR"/>
</dbReference>
<protein>
    <recommendedName>
        <fullName evidence="2">histidine kinase</fullName>
        <ecNumber evidence="2">2.7.13.3</ecNumber>
    </recommendedName>
</protein>
<feature type="domain" description="Histidine kinase" evidence="5">
    <location>
        <begin position="489"/>
        <end position="691"/>
    </location>
</feature>
<dbReference type="SUPFAM" id="SSF55781">
    <property type="entry name" value="GAF domain-like"/>
    <property type="match status" value="1"/>
</dbReference>
<dbReference type="SMART" id="SM00387">
    <property type="entry name" value="HATPase_c"/>
    <property type="match status" value="1"/>
</dbReference>
<dbReference type="NCBIfam" id="TIGR02916">
    <property type="entry name" value="PEP_his_kin"/>
    <property type="match status" value="1"/>
</dbReference>
<dbReference type="InterPro" id="IPR004358">
    <property type="entry name" value="Sig_transdc_His_kin-like_C"/>
</dbReference>
<dbReference type="InterPro" id="IPR036890">
    <property type="entry name" value="HATPase_C_sf"/>
</dbReference>
<evidence type="ECO:0000256" key="2">
    <source>
        <dbReference type="ARBA" id="ARBA00012438"/>
    </source>
</evidence>
<reference evidence="6 7" key="1">
    <citation type="submission" date="2019-11" db="EMBL/GenBank/DDBJ databases">
        <title>Type strains purchased from KCTC, JCM and DSMZ.</title>
        <authorList>
            <person name="Lu H."/>
        </authorList>
    </citation>
    <scope>NUCLEOTIDE SEQUENCE [LARGE SCALE GENOMIC DNA]</scope>
    <source>
        <strain evidence="6 7">KCTC 22382</strain>
    </source>
</reference>
<dbReference type="PANTHER" id="PTHR43547">
    <property type="entry name" value="TWO-COMPONENT HISTIDINE KINASE"/>
    <property type="match status" value="1"/>
</dbReference>
<evidence type="ECO:0000256" key="3">
    <source>
        <dbReference type="ARBA" id="ARBA00022553"/>
    </source>
</evidence>
<dbReference type="EMBL" id="WNKY01000001">
    <property type="protein sequence ID" value="MTV36432.1"/>
    <property type="molecule type" value="Genomic_DNA"/>
</dbReference>
<feature type="transmembrane region" description="Helical" evidence="4">
    <location>
        <begin position="121"/>
        <end position="138"/>
    </location>
</feature>
<dbReference type="RefSeq" id="WP_155461766.1">
    <property type="nucleotide sequence ID" value="NZ_WNKY01000001.1"/>
</dbReference>
<feature type="transmembrane region" description="Helical" evidence="4">
    <location>
        <begin position="6"/>
        <end position="30"/>
    </location>
</feature>
<dbReference type="GO" id="GO:0000155">
    <property type="term" value="F:phosphorelay sensor kinase activity"/>
    <property type="evidence" value="ECO:0007669"/>
    <property type="project" value="TreeGrafter"/>
</dbReference>
<dbReference type="Pfam" id="PF02518">
    <property type="entry name" value="HATPase_c"/>
    <property type="match status" value="1"/>
</dbReference>
<evidence type="ECO:0000256" key="1">
    <source>
        <dbReference type="ARBA" id="ARBA00000085"/>
    </source>
</evidence>
<gene>
    <name evidence="6" type="primary">prsK</name>
    <name evidence="6" type="ORF">GM676_02395</name>
</gene>
<keyword evidence="6" id="KW-0418">Kinase</keyword>
<evidence type="ECO:0000259" key="5">
    <source>
        <dbReference type="PROSITE" id="PS50109"/>
    </source>
</evidence>
<feature type="transmembrane region" description="Helical" evidence="4">
    <location>
        <begin position="207"/>
        <end position="227"/>
    </location>
</feature>
<feature type="transmembrane region" description="Helical" evidence="4">
    <location>
        <begin position="272"/>
        <end position="294"/>
    </location>
</feature>
<feature type="transmembrane region" description="Helical" evidence="4">
    <location>
        <begin position="174"/>
        <end position="195"/>
    </location>
</feature>
<comment type="caution">
    <text evidence="6">The sequence shown here is derived from an EMBL/GenBank/DDBJ whole genome shotgun (WGS) entry which is preliminary data.</text>
</comment>
<dbReference type="EC" id="2.7.13.3" evidence="2"/>
<dbReference type="InterPro" id="IPR014265">
    <property type="entry name" value="XrtA/PrsK"/>
</dbReference>
<feature type="transmembrane region" description="Helical" evidence="4">
    <location>
        <begin position="95"/>
        <end position="114"/>
    </location>
</feature>
<comment type="catalytic activity">
    <reaction evidence="1">
        <text>ATP + protein L-histidine = ADP + protein N-phospho-L-histidine.</text>
        <dbReference type="EC" id="2.7.13.3"/>
    </reaction>
</comment>
<keyword evidence="3" id="KW-0597">Phosphoprotein</keyword>
<dbReference type="AlphaFoldDB" id="A0A6L6PBK1"/>